<dbReference type="EMBL" id="CAADRP010000446">
    <property type="protein sequence ID" value="VFU28181.1"/>
    <property type="molecule type" value="Genomic_DNA"/>
</dbReference>
<reference evidence="1" key="1">
    <citation type="submission" date="2019-03" db="EMBL/GenBank/DDBJ databases">
        <authorList>
            <person name="Mank J."/>
            <person name="Almeida P."/>
        </authorList>
    </citation>
    <scope>NUCLEOTIDE SEQUENCE</scope>
    <source>
        <strain evidence="1">78183</strain>
    </source>
</reference>
<accession>A0A6N2KK20</accession>
<dbReference type="AlphaFoldDB" id="A0A6N2KK20"/>
<proteinExistence type="predicted"/>
<sequence>MYKISYKRHPPINFTLFRLQPNFYNLVFQYTLPPPCFDNSLKLHKAPNSRVSIYLKSLPLILWKWDPTS</sequence>
<evidence type="ECO:0000313" key="1">
    <source>
        <dbReference type="EMBL" id="VFU28181.1"/>
    </source>
</evidence>
<name>A0A6N2KK20_SALVM</name>
<gene>
    <name evidence="1" type="ORF">SVIM_LOCUS92231</name>
</gene>
<protein>
    <submittedName>
        <fullName evidence="1">Uncharacterized protein</fullName>
    </submittedName>
</protein>
<organism evidence="1">
    <name type="scientific">Salix viminalis</name>
    <name type="common">Common osier</name>
    <name type="synonym">Basket willow</name>
    <dbReference type="NCBI Taxonomy" id="40686"/>
    <lineage>
        <taxon>Eukaryota</taxon>
        <taxon>Viridiplantae</taxon>
        <taxon>Streptophyta</taxon>
        <taxon>Embryophyta</taxon>
        <taxon>Tracheophyta</taxon>
        <taxon>Spermatophyta</taxon>
        <taxon>Magnoliopsida</taxon>
        <taxon>eudicotyledons</taxon>
        <taxon>Gunneridae</taxon>
        <taxon>Pentapetalae</taxon>
        <taxon>rosids</taxon>
        <taxon>fabids</taxon>
        <taxon>Malpighiales</taxon>
        <taxon>Salicaceae</taxon>
        <taxon>Saliceae</taxon>
        <taxon>Salix</taxon>
    </lineage>
</organism>